<dbReference type="CTD" id="145773"/>
<name>A0AAX6PMM7_HETGA</name>
<dbReference type="GeneID" id="101726196"/>
<dbReference type="RefSeq" id="XP_004855782.1">
    <property type="nucleotide sequence ID" value="XM_004855725.3"/>
</dbReference>
<gene>
    <name evidence="6" type="primary">Fam81a</name>
</gene>
<evidence type="ECO:0000313" key="5">
    <source>
        <dbReference type="Proteomes" id="UP000694906"/>
    </source>
</evidence>
<feature type="compositionally biased region" description="Basic and acidic residues" evidence="4">
    <location>
        <begin position="281"/>
        <end position="302"/>
    </location>
</feature>
<dbReference type="KEGG" id="hgl:101726196"/>
<organism evidence="5 6">
    <name type="scientific">Heterocephalus glaber</name>
    <name type="common">Naked mole rat</name>
    <dbReference type="NCBI Taxonomy" id="10181"/>
    <lineage>
        <taxon>Eukaryota</taxon>
        <taxon>Metazoa</taxon>
        <taxon>Chordata</taxon>
        <taxon>Craniata</taxon>
        <taxon>Vertebrata</taxon>
        <taxon>Euteleostomi</taxon>
        <taxon>Mammalia</taxon>
        <taxon>Eutheria</taxon>
        <taxon>Euarchontoglires</taxon>
        <taxon>Glires</taxon>
        <taxon>Rodentia</taxon>
        <taxon>Hystricomorpha</taxon>
        <taxon>Bathyergidae</taxon>
        <taxon>Heterocephalus</taxon>
    </lineage>
</organism>
<feature type="region of interest" description="Disordered" evidence="4">
    <location>
        <begin position="281"/>
        <end position="303"/>
    </location>
</feature>
<feature type="coiled-coil region" evidence="3">
    <location>
        <begin position="160"/>
        <end position="187"/>
    </location>
</feature>
<dbReference type="PANTHER" id="PTHR22420:SF2">
    <property type="entry name" value="PROTEIN FAM81A"/>
    <property type="match status" value="1"/>
</dbReference>
<keyword evidence="1 3" id="KW-0175">Coiled coil</keyword>
<evidence type="ECO:0000256" key="1">
    <source>
        <dbReference type="ARBA" id="ARBA00023054"/>
    </source>
</evidence>
<reference evidence="6" key="1">
    <citation type="submission" date="2025-08" db="UniProtKB">
        <authorList>
            <consortium name="RefSeq"/>
        </authorList>
    </citation>
    <scope>IDENTIFICATION</scope>
</reference>
<evidence type="ECO:0000313" key="6">
    <source>
        <dbReference type="RefSeq" id="XP_004855782.1"/>
    </source>
</evidence>
<accession>A0AAX6PMM7</accession>
<dbReference type="AlphaFoldDB" id="A0AAX6PMM7"/>
<protein>
    <submittedName>
        <fullName evidence="6">Protein FAM81A</fullName>
    </submittedName>
</protein>
<sequence>MENMHLRRVRTMPRHSQSLSMAPYSVSLVEQLEDRILCHEKTTAALVEHAFRIKDDIVNSLQKMQNKGGGDRLARLFLEEHIRNITAIVKQLNRDIEVLQEQIRARDNISYGTNSALKTLEMRQMSGLGDLRGRVARCDASIARLSAEHKTTYEGLQHLNKEQQAAKLILETKIKDAEGQISQLLNRVDLSISEQSTKLKMSHRDSNHQLQLLDTKFKGTVEELSNQILSARSWMQQEQERIEKELLQKIDQLSLALKENSVASERDTERLNQLSTRLDKLEETQKKSLEGPRTKPEEDKVHGRISQLELQMQEGMQEIKAEVNAGFTAIYESIGSLRQVLEAKMKLDRDQLQKQIQQMQKPEAPL</sequence>
<dbReference type="PANTHER" id="PTHR22420">
    <property type="entry name" value="PROTEIN FAM81A"/>
    <property type="match status" value="1"/>
</dbReference>
<feature type="coiled-coil region" evidence="3">
    <location>
        <begin position="82"/>
        <end position="109"/>
    </location>
</feature>
<dbReference type="InterPro" id="IPR029619">
    <property type="entry name" value="FAM81"/>
</dbReference>
<evidence type="ECO:0000256" key="3">
    <source>
        <dbReference type="SAM" id="Coils"/>
    </source>
</evidence>
<comment type="similarity">
    <text evidence="2">Belongs to the FAM81 family.</text>
</comment>
<evidence type="ECO:0000256" key="4">
    <source>
        <dbReference type="SAM" id="MobiDB-lite"/>
    </source>
</evidence>
<keyword evidence="5" id="KW-1185">Reference proteome</keyword>
<dbReference type="Proteomes" id="UP000694906">
    <property type="component" value="Unplaced"/>
</dbReference>
<proteinExistence type="inferred from homology"/>
<evidence type="ECO:0000256" key="2">
    <source>
        <dbReference type="ARBA" id="ARBA00046344"/>
    </source>
</evidence>